<name>A0ABS9QVK0_9GAMM</name>
<dbReference type="RefSeq" id="WP_240131036.1">
    <property type="nucleotide sequence ID" value="NZ_JACSDI010000006.1"/>
</dbReference>
<evidence type="ECO:0000313" key="1">
    <source>
        <dbReference type="EMBL" id="MCG9964393.1"/>
    </source>
</evidence>
<gene>
    <name evidence="1" type="ORF">H9J30_10760</name>
</gene>
<proteinExistence type="predicted"/>
<organism evidence="1 2">
    <name type="scientific">Shewanella cutis</name>
    <dbReference type="NCBI Taxonomy" id="2766780"/>
    <lineage>
        <taxon>Bacteria</taxon>
        <taxon>Pseudomonadati</taxon>
        <taxon>Pseudomonadota</taxon>
        <taxon>Gammaproteobacteria</taxon>
        <taxon>Alteromonadales</taxon>
        <taxon>Shewanellaceae</taxon>
        <taxon>Shewanella</taxon>
    </lineage>
</organism>
<comment type="caution">
    <text evidence="1">The sequence shown here is derived from an EMBL/GenBank/DDBJ whole genome shotgun (WGS) entry which is preliminary data.</text>
</comment>
<keyword evidence="2" id="KW-1185">Reference proteome</keyword>
<accession>A0ABS9QVK0</accession>
<sequence>MDVLVEPTGKYPRRVAGVTVLKPAASNWEVQLPEAMQMQLRTTQLSRNYFNKNTTNPQIAGNKKANR</sequence>
<protein>
    <submittedName>
        <fullName evidence="1">Uncharacterized protein</fullName>
    </submittedName>
</protein>
<reference evidence="1 2" key="1">
    <citation type="submission" date="2020-08" db="EMBL/GenBank/DDBJ databases">
        <title>Whole genome sequence of Shewanella sp strain PS-2.</title>
        <authorList>
            <person name="Das S.K."/>
        </authorList>
    </citation>
    <scope>NUCLEOTIDE SEQUENCE [LARGE SCALE GENOMIC DNA]</scope>
    <source>
        <strain evidence="1 2">PS-2</strain>
    </source>
</reference>
<evidence type="ECO:0000313" key="2">
    <source>
        <dbReference type="Proteomes" id="UP000829384"/>
    </source>
</evidence>
<dbReference type="EMBL" id="JACSDI010000006">
    <property type="protein sequence ID" value="MCG9964393.1"/>
    <property type="molecule type" value="Genomic_DNA"/>
</dbReference>
<dbReference type="Proteomes" id="UP000829384">
    <property type="component" value="Unassembled WGS sequence"/>
</dbReference>